<comment type="function">
    <text evidence="9">Part of the tripartite ATP-independent periplasmic (TRAP) transport system.</text>
</comment>
<evidence type="ECO:0000256" key="5">
    <source>
        <dbReference type="ARBA" id="ARBA00022692"/>
    </source>
</evidence>
<keyword evidence="2 9" id="KW-0813">Transport</keyword>
<accession>A0A7L9WUG1</accession>
<keyword evidence="4 9" id="KW-0997">Cell inner membrane</keyword>
<comment type="subcellular location">
    <subcellularLocation>
        <location evidence="1 9">Cell inner membrane</location>
        <topology evidence="1 9">Multi-pass membrane protein</topology>
    </subcellularLocation>
</comment>
<dbReference type="PANTHER" id="PTHR35011">
    <property type="entry name" value="2,3-DIKETO-L-GULONATE TRAP TRANSPORTER SMALL PERMEASE PROTEIN YIAM"/>
    <property type="match status" value="1"/>
</dbReference>
<protein>
    <recommendedName>
        <fullName evidence="9">TRAP transporter small permease protein</fullName>
    </recommendedName>
</protein>
<dbReference type="Pfam" id="PF04290">
    <property type="entry name" value="DctQ"/>
    <property type="match status" value="1"/>
</dbReference>
<dbReference type="EMBL" id="CP045201">
    <property type="protein sequence ID" value="QOL82730.1"/>
    <property type="molecule type" value="Genomic_DNA"/>
</dbReference>
<dbReference type="RefSeq" id="WP_193081042.1">
    <property type="nucleotide sequence ID" value="NZ_CP045201.1"/>
</dbReference>
<comment type="subunit">
    <text evidence="9">The complex comprises the extracytoplasmic solute receptor protein and the two transmembrane proteins.</text>
</comment>
<evidence type="ECO:0000256" key="7">
    <source>
        <dbReference type="ARBA" id="ARBA00023136"/>
    </source>
</evidence>
<dbReference type="InterPro" id="IPR007387">
    <property type="entry name" value="TRAP_DctQ"/>
</dbReference>
<dbReference type="GO" id="GO:0005886">
    <property type="term" value="C:plasma membrane"/>
    <property type="evidence" value="ECO:0007669"/>
    <property type="project" value="UniProtKB-SubCell"/>
</dbReference>
<keyword evidence="12" id="KW-1185">Reference proteome</keyword>
<feature type="transmembrane region" description="Helical" evidence="9">
    <location>
        <begin position="53"/>
        <end position="70"/>
    </location>
</feature>
<evidence type="ECO:0000259" key="10">
    <source>
        <dbReference type="Pfam" id="PF04290"/>
    </source>
</evidence>
<keyword evidence="3" id="KW-1003">Cell membrane</keyword>
<feature type="transmembrane region" description="Helical" evidence="9">
    <location>
        <begin position="132"/>
        <end position="154"/>
    </location>
</feature>
<comment type="similarity">
    <text evidence="8 9">Belongs to the TRAP transporter small permease family.</text>
</comment>
<reference evidence="11 12" key="1">
    <citation type="submission" date="2019-10" db="EMBL/GenBank/DDBJ databases">
        <title>Pseudopuniceibacterium sp. HQ09 islated from Antarctica.</title>
        <authorList>
            <person name="Liao L."/>
            <person name="Su S."/>
            <person name="Chen B."/>
            <person name="Yu Y."/>
        </authorList>
    </citation>
    <scope>NUCLEOTIDE SEQUENCE [LARGE SCALE GENOMIC DNA]</scope>
    <source>
        <strain evidence="11 12">HQ09</strain>
    </source>
</reference>
<feature type="transmembrane region" description="Helical" evidence="9">
    <location>
        <begin position="12"/>
        <end position="33"/>
    </location>
</feature>
<dbReference type="AlphaFoldDB" id="A0A7L9WUG1"/>
<evidence type="ECO:0000256" key="6">
    <source>
        <dbReference type="ARBA" id="ARBA00022989"/>
    </source>
</evidence>
<evidence type="ECO:0000256" key="3">
    <source>
        <dbReference type="ARBA" id="ARBA00022475"/>
    </source>
</evidence>
<evidence type="ECO:0000256" key="1">
    <source>
        <dbReference type="ARBA" id="ARBA00004429"/>
    </source>
</evidence>
<keyword evidence="7 9" id="KW-0472">Membrane</keyword>
<dbReference type="GO" id="GO:0022857">
    <property type="term" value="F:transmembrane transporter activity"/>
    <property type="evidence" value="ECO:0007669"/>
    <property type="project" value="UniProtKB-UniRule"/>
</dbReference>
<dbReference type="KEGG" id="pshq:F3W81_19025"/>
<keyword evidence="6 9" id="KW-1133">Transmembrane helix</keyword>
<keyword evidence="5 9" id="KW-0812">Transmembrane</keyword>
<dbReference type="PANTHER" id="PTHR35011:SF2">
    <property type="entry name" value="2,3-DIKETO-L-GULONATE TRAP TRANSPORTER SMALL PERMEASE PROTEIN YIAM"/>
    <property type="match status" value="1"/>
</dbReference>
<proteinExistence type="inferred from homology"/>
<dbReference type="GO" id="GO:0015740">
    <property type="term" value="P:C4-dicarboxylate transport"/>
    <property type="evidence" value="ECO:0007669"/>
    <property type="project" value="TreeGrafter"/>
</dbReference>
<dbReference type="Proteomes" id="UP000594118">
    <property type="component" value="Chromosome"/>
</dbReference>
<dbReference type="InterPro" id="IPR055348">
    <property type="entry name" value="DctQ"/>
</dbReference>
<sequence length="172" mass="18317">MSALNTGRACLARLTEVGVGLGMALLAVMATLVVVQVGARNLLDLGLPWADELARFCGIGMVFLSIPALASQRVLVSVTMVPDMLGRRAQMASAVISDLSVLVCAALLLWGFAEFLPRAGKFLTPALQLPNYFYYSLALIGTAVLAVVMAFRLIELLTGRLPEISDPVDIPQ</sequence>
<feature type="transmembrane region" description="Helical" evidence="9">
    <location>
        <begin position="91"/>
        <end position="112"/>
    </location>
</feature>
<gene>
    <name evidence="11" type="ORF">F3W81_19025</name>
</gene>
<evidence type="ECO:0000313" key="11">
    <source>
        <dbReference type="EMBL" id="QOL82730.1"/>
    </source>
</evidence>
<name>A0A7L9WUG1_9RHOB</name>
<evidence type="ECO:0000256" key="4">
    <source>
        <dbReference type="ARBA" id="ARBA00022519"/>
    </source>
</evidence>
<organism evidence="11 12">
    <name type="scientific">Pseudooceanicola spongiae</name>
    <dbReference type="NCBI Taxonomy" id="2613965"/>
    <lineage>
        <taxon>Bacteria</taxon>
        <taxon>Pseudomonadati</taxon>
        <taxon>Pseudomonadota</taxon>
        <taxon>Alphaproteobacteria</taxon>
        <taxon>Rhodobacterales</taxon>
        <taxon>Paracoccaceae</taxon>
        <taxon>Pseudooceanicola</taxon>
    </lineage>
</organism>
<evidence type="ECO:0000313" key="12">
    <source>
        <dbReference type="Proteomes" id="UP000594118"/>
    </source>
</evidence>
<evidence type="ECO:0000256" key="2">
    <source>
        <dbReference type="ARBA" id="ARBA00022448"/>
    </source>
</evidence>
<evidence type="ECO:0000256" key="9">
    <source>
        <dbReference type="RuleBase" id="RU369079"/>
    </source>
</evidence>
<evidence type="ECO:0000256" key="8">
    <source>
        <dbReference type="ARBA" id="ARBA00038436"/>
    </source>
</evidence>
<feature type="domain" description="Tripartite ATP-independent periplasmic transporters DctQ component" evidence="10">
    <location>
        <begin position="29"/>
        <end position="158"/>
    </location>
</feature>